<dbReference type="Pfam" id="PF02391">
    <property type="entry name" value="MoaE"/>
    <property type="match status" value="1"/>
</dbReference>
<dbReference type="AlphaFoldDB" id="A0A7K6IEZ4"/>
<reference evidence="4 5" key="1">
    <citation type="submission" date="2019-09" db="EMBL/GenBank/DDBJ databases">
        <title>Bird 10,000 Genomes (B10K) Project - Family phase.</title>
        <authorList>
            <person name="Zhang G."/>
        </authorList>
    </citation>
    <scope>NUCLEOTIDE SEQUENCE [LARGE SCALE GENOMIC DNA]</scope>
    <source>
        <strain evidence="4">B10K-DU-029-49</strain>
        <tissue evidence="4">Liver</tissue>
    </source>
</reference>
<dbReference type="FunFam" id="3.90.1170.40:FF:000002">
    <property type="entry name" value="Molybdopterin synthase catalytic subunit"/>
    <property type="match status" value="1"/>
</dbReference>
<proteinExistence type="predicted"/>
<accession>A0A7K6IEZ4</accession>
<keyword evidence="5" id="KW-1185">Reference proteome</keyword>
<dbReference type="CDD" id="cd00756">
    <property type="entry name" value="MoaE"/>
    <property type="match status" value="1"/>
</dbReference>
<sequence>MEESEDVPKDFIKLNSEKLSVEQASELVVSPSCGSVSLFIGTTGNNFEGKEVIHLEYEAYTSMAETEIKKICRDIRQKWLSVKHIAVHIDLAIVVPITEASVIIAVSSSPRAESLEAVMYCINTLKASVPIRKKEMYEDEHSWKENKECSWAN</sequence>
<dbReference type="InterPro" id="IPR003448">
    <property type="entry name" value="Mopterin_biosynth_MoaE"/>
</dbReference>
<gene>
    <name evidence="4" type="primary">Mocs2_0</name>
    <name evidence="4" type="ORF">DASBRO_R00941</name>
</gene>
<keyword evidence="1" id="KW-0963">Cytoplasm</keyword>
<organism evidence="4 5">
    <name type="scientific">Dasyornis broadbenti</name>
    <name type="common">rufous bristle-bird</name>
    <dbReference type="NCBI Taxonomy" id="243059"/>
    <lineage>
        <taxon>Eukaryota</taxon>
        <taxon>Metazoa</taxon>
        <taxon>Chordata</taxon>
        <taxon>Craniata</taxon>
        <taxon>Vertebrata</taxon>
        <taxon>Euteleostomi</taxon>
        <taxon>Archelosauria</taxon>
        <taxon>Archosauria</taxon>
        <taxon>Dinosauria</taxon>
        <taxon>Saurischia</taxon>
        <taxon>Theropoda</taxon>
        <taxon>Coelurosauria</taxon>
        <taxon>Aves</taxon>
        <taxon>Neognathae</taxon>
        <taxon>Neoaves</taxon>
        <taxon>Telluraves</taxon>
        <taxon>Australaves</taxon>
        <taxon>Passeriformes</taxon>
        <taxon>Meliphagoidea</taxon>
        <taxon>Dasyornithidae</taxon>
        <taxon>Dasyornis</taxon>
    </lineage>
</organism>
<dbReference type="Proteomes" id="UP000521322">
    <property type="component" value="Unassembled WGS sequence"/>
</dbReference>
<evidence type="ECO:0000256" key="2">
    <source>
        <dbReference type="ARBA" id="ARBA00022679"/>
    </source>
</evidence>
<dbReference type="Gene3D" id="3.90.1170.40">
    <property type="entry name" value="Molybdopterin biosynthesis MoaE subunit"/>
    <property type="match status" value="1"/>
</dbReference>
<evidence type="ECO:0000313" key="5">
    <source>
        <dbReference type="Proteomes" id="UP000521322"/>
    </source>
</evidence>
<comment type="caution">
    <text evidence="4">The sequence shown here is derived from an EMBL/GenBank/DDBJ whole genome shotgun (WGS) entry which is preliminary data.</text>
</comment>
<dbReference type="InterPro" id="IPR036563">
    <property type="entry name" value="MoaE_sf"/>
</dbReference>
<keyword evidence="3" id="KW-0501">Molybdenum cofactor biosynthesis</keyword>
<dbReference type="GO" id="GO:0006777">
    <property type="term" value="P:Mo-molybdopterin cofactor biosynthetic process"/>
    <property type="evidence" value="ECO:0007669"/>
    <property type="project" value="UniProtKB-KW"/>
</dbReference>
<feature type="non-terminal residue" evidence="4">
    <location>
        <position position="1"/>
    </location>
</feature>
<dbReference type="EMBL" id="VZRN01006399">
    <property type="protein sequence ID" value="NWV85862.1"/>
    <property type="molecule type" value="Genomic_DNA"/>
</dbReference>
<keyword evidence="2" id="KW-0808">Transferase</keyword>
<feature type="non-terminal residue" evidence="4">
    <location>
        <position position="153"/>
    </location>
</feature>
<evidence type="ECO:0000256" key="1">
    <source>
        <dbReference type="ARBA" id="ARBA00022490"/>
    </source>
</evidence>
<dbReference type="PANTHER" id="PTHR23404">
    <property type="entry name" value="MOLYBDOPTERIN SYNTHASE RELATED"/>
    <property type="match status" value="1"/>
</dbReference>
<evidence type="ECO:0000313" key="4">
    <source>
        <dbReference type="EMBL" id="NWV85862.1"/>
    </source>
</evidence>
<evidence type="ECO:0000256" key="3">
    <source>
        <dbReference type="ARBA" id="ARBA00023150"/>
    </source>
</evidence>
<name>A0A7K6IEZ4_9PASS</name>
<dbReference type="SUPFAM" id="SSF54690">
    <property type="entry name" value="Molybdopterin synthase subunit MoaE"/>
    <property type="match status" value="1"/>
</dbReference>
<protein>
    <submittedName>
        <fullName evidence="4">MOC2B synthase</fullName>
    </submittedName>
</protein>
<dbReference type="GO" id="GO:0016740">
    <property type="term" value="F:transferase activity"/>
    <property type="evidence" value="ECO:0007669"/>
    <property type="project" value="UniProtKB-KW"/>
</dbReference>